<organism evidence="2 3">
    <name type="scientific">Microctonus hyperodae</name>
    <name type="common">Parasitoid wasp</name>
    <dbReference type="NCBI Taxonomy" id="165561"/>
    <lineage>
        <taxon>Eukaryota</taxon>
        <taxon>Metazoa</taxon>
        <taxon>Ecdysozoa</taxon>
        <taxon>Arthropoda</taxon>
        <taxon>Hexapoda</taxon>
        <taxon>Insecta</taxon>
        <taxon>Pterygota</taxon>
        <taxon>Neoptera</taxon>
        <taxon>Endopterygota</taxon>
        <taxon>Hymenoptera</taxon>
        <taxon>Apocrita</taxon>
        <taxon>Ichneumonoidea</taxon>
        <taxon>Braconidae</taxon>
        <taxon>Euphorinae</taxon>
        <taxon>Microctonus</taxon>
    </lineage>
</organism>
<evidence type="ECO:0000313" key="2">
    <source>
        <dbReference type="EMBL" id="KAK0182643.1"/>
    </source>
</evidence>
<name>A0AA39G790_MICHY</name>
<reference evidence="2" key="2">
    <citation type="submission" date="2023-03" db="EMBL/GenBank/DDBJ databases">
        <authorList>
            <person name="Inwood S.N."/>
            <person name="Skelly J.G."/>
            <person name="Guhlin J."/>
            <person name="Harrop T.W.R."/>
            <person name="Goldson S.G."/>
            <person name="Dearden P.K."/>
        </authorList>
    </citation>
    <scope>NUCLEOTIDE SEQUENCE</scope>
    <source>
        <strain evidence="2">Lincoln</strain>
        <tissue evidence="2">Whole body</tissue>
    </source>
</reference>
<feature type="region of interest" description="Disordered" evidence="1">
    <location>
        <begin position="236"/>
        <end position="278"/>
    </location>
</feature>
<dbReference type="Proteomes" id="UP001168972">
    <property type="component" value="Unassembled WGS sequence"/>
</dbReference>
<dbReference type="EMBL" id="JAQQBR010000001">
    <property type="protein sequence ID" value="KAK0182643.1"/>
    <property type="molecule type" value="Genomic_DNA"/>
</dbReference>
<keyword evidence="3" id="KW-1185">Reference proteome</keyword>
<protein>
    <submittedName>
        <fullName evidence="2">Uncharacterized protein</fullName>
    </submittedName>
</protein>
<evidence type="ECO:0000256" key="1">
    <source>
        <dbReference type="SAM" id="MobiDB-lite"/>
    </source>
</evidence>
<evidence type="ECO:0000313" key="3">
    <source>
        <dbReference type="Proteomes" id="UP001168972"/>
    </source>
</evidence>
<reference evidence="2" key="1">
    <citation type="journal article" date="2023" name="bioRxiv">
        <title>Scaffold-level genome assemblies of two parasitoid biocontrol wasps reveal the parthenogenesis mechanism and an associated novel virus.</title>
        <authorList>
            <person name="Inwood S."/>
            <person name="Skelly J."/>
            <person name="Guhlin J."/>
            <person name="Harrop T."/>
            <person name="Goldson S."/>
            <person name="Dearden P."/>
        </authorList>
    </citation>
    <scope>NUCLEOTIDE SEQUENCE</scope>
    <source>
        <strain evidence="2">Lincoln</strain>
        <tissue evidence="2">Whole body</tissue>
    </source>
</reference>
<accession>A0AA39G790</accession>
<sequence>MELMMERSRKGTRLNDAQYFRQPLPHARRKMTKLRILRTMSGKIAAGKAVKYPIWMRYQSNSLNRDQPSTEITKICYKEDNTISDLIESYTEDCQEIAIDALTEIETLIEKPIINEVIENSEEIISPKFVTVANVKFENKPIIKPGDLRAVKREKIVRPPKETFFCEESENIKDEKPASWWKIIINFIGIFIGKRENNNEKNSKKPKTNIDSRIHEVTATPENPDIHQFYLSSSNKKHLRQEQKLHNLDRSSKEQRRESHRHQLDEDVKARRISSPLY</sequence>
<gene>
    <name evidence="2" type="ORF">PV327_000758</name>
</gene>
<dbReference type="AlphaFoldDB" id="A0AA39G790"/>
<feature type="compositionally biased region" description="Basic and acidic residues" evidence="1">
    <location>
        <begin position="240"/>
        <end position="270"/>
    </location>
</feature>
<comment type="caution">
    <text evidence="2">The sequence shown here is derived from an EMBL/GenBank/DDBJ whole genome shotgun (WGS) entry which is preliminary data.</text>
</comment>
<proteinExistence type="predicted"/>